<dbReference type="Proteomes" id="UP000240624">
    <property type="component" value="Unassembled WGS sequence"/>
</dbReference>
<evidence type="ECO:0000256" key="1">
    <source>
        <dbReference type="SAM" id="MobiDB-lite"/>
    </source>
</evidence>
<evidence type="ECO:0000313" key="5">
    <source>
        <dbReference type="Proteomes" id="UP000240624"/>
    </source>
</evidence>
<evidence type="ECO:0000313" key="3">
    <source>
        <dbReference type="EMBL" id="SLN55097.1"/>
    </source>
</evidence>
<dbReference type="AlphaFoldDB" id="A0A1X6ZLQ3"/>
<dbReference type="EMBL" id="PYGB01000007">
    <property type="protein sequence ID" value="PSK85918.1"/>
    <property type="molecule type" value="Genomic_DNA"/>
</dbReference>
<reference evidence="2 5" key="2">
    <citation type="submission" date="2018-03" db="EMBL/GenBank/DDBJ databases">
        <title>Genomic Encyclopedia of Archaeal and Bacterial Type Strains, Phase II (KMG-II): from individual species to whole genera.</title>
        <authorList>
            <person name="Goeker M."/>
        </authorList>
    </citation>
    <scope>NUCLEOTIDE SEQUENCE [LARGE SCALE GENOMIC DNA]</scope>
    <source>
        <strain evidence="2 5">DSM 29956</strain>
    </source>
</reference>
<feature type="region of interest" description="Disordered" evidence="1">
    <location>
        <begin position="1"/>
        <end position="27"/>
    </location>
</feature>
<evidence type="ECO:0000313" key="4">
    <source>
        <dbReference type="Proteomes" id="UP000193495"/>
    </source>
</evidence>
<sequence>MSKGQQRSNTEVKKPKQKKAPPVAPSSVVRVFSEAAAPKLKMKR</sequence>
<dbReference type="EMBL" id="FWFY01000008">
    <property type="protein sequence ID" value="SLN55097.1"/>
    <property type="molecule type" value="Genomic_DNA"/>
</dbReference>
<dbReference type="RefSeq" id="WP_278247970.1">
    <property type="nucleotide sequence ID" value="NZ_FWFY01000008.1"/>
</dbReference>
<dbReference type="Proteomes" id="UP000193495">
    <property type="component" value="Unassembled WGS sequence"/>
</dbReference>
<protein>
    <submittedName>
        <fullName evidence="3">Uncharacterized protein</fullName>
    </submittedName>
</protein>
<name>A0A1X6ZLQ3_9RHOB</name>
<gene>
    <name evidence="2" type="ORF">CLV79_107148</name>
    <name evidence="3" type="ORF">LOS8367_02592</name>
</gene>
<keyword evidence="5" id="KW-1185">Reference proteome</keyword>
<reference evidence="3 4" key="1">
    <citation type="submission" date="2017-03" db="EMBL/GenBank/DDBJ databases">
        <authorList>
            <person name="Afonso C.L."/>
            <person name="Miller P.J."/>
            <person name="Scott M.A."/>
            <person name="Spackman E."/>
            <person name="Goraichik I."/>
            <person name="Dimitrov K.M."/>
            <person name="Suarez D.L."/>
            <person name="Swayne D.E."/>
        </authorList>
    </citation>
    <scope>NUCLEOTIDE SEQUENCE [LARGE SCALE GENOMIC DNA]</scope>
    <source>
        <strain evidence="3 4">CECT 8367</strain>
    </source>
</reference>
<proteinExistence type="predicted"/>
<evidence type="ECO:0000313" key="2">
    <source>
        <dbReference type="EMBL" id="PSK85918.1"/>
    </source>
</evidence>
<organism evidence="3 4">
    <name type="scientific">Limimaricola soesokkakensis</name>
    <dbReference type="NCBI Taxonomy" id="1343159"/>
    <lineage>
        <taxon>Bacteria</taxon>
        <taxon>Pseudomonadati</taxon>
        <taxon>Pseudomonadota</taxon>
        <taxon>Alphaproteobacteria</taxon>
        <taxon>Rhodobacterales</taxon>
        <taxon>Paracoccaceae</taxon>
        <taxon>Limimaricola</taxon>
    </lineage>
</organism>
<accession>A0A1X6ZLQ3</accession>